<evidence type="ECO:0000256" key="1">
    <source>
        <dbReference type="ARBA" id="ARBA00022801"/>
    </source>
</evidence>
<dbReference type="PANTHER" id="PTHR10272:SF0">
    <property type="entry name" value="PLATELET-ACTIVATING FACTOR ACETYLHYDROLASE"/>
    <property type="match status" value="1"/>
</dbReference>
<evidence type="ECO:0008006" key="8">
    <source>
        <dbReference type="Google" id="ProtNLM"/>
    </source>
</evidence>
<dbReference type="Gene3D" id="3.40.50.1820">
    <property type="entry name" value="alpha/beta hydrolase"/>
    <property type="match status" value="1"/>
</dbReference>
<evidence type="ECO:0000313" key="6">
    <source>
        <dbReference type="EMBL" id="MFC4135874.1"/>
    </source>
</evidence>
<evidence type="ECO:0000313" key="7">
    <source>
        <dbReference type="Proteomes" id="UP001595816"/>
    </source>
</evidence>
<dbReference type="Pfam" id="PF03403">
    <property type="entry name" value="PAF-AH_p_II"/>
    <property type="match status" value="1"/>
</dbReference>
<protein>
    <recommendedName>
        <fullName evidence="8">Alpha/beta hydrolase</fullName>
    </recommendedName>
</protein>
<dbReference type="InterPro" id="IPR029058">
    <property type="entry name" value="AB_hydrolase_fold"/>
</dbReference>
<keyword evidence="5" id="KW-0472">Membrane</keyword>
<reference evidence="7" key="1">
    <citation type="journal article" date="2019" name="Int. J. Syst. Evol. Microbiol.">
        <title>The Global Catalogue of Microorganisms (GCM) 10K type strain sequencing project: providing services to taxonomists for standard genome sequencing and annotation.</title>
        <authorList>
            <consortium name="The Broad Institute Genomics Platform"/>
            <consortium name="The Broad Institute Genome Sequencing Center for Infectious Disease"/>
            <person name="Wu L."/>
            <person name="Ma J."/>
        </authorList>
    </citation>
    <scope>NUCLEOTIDE SEQUENCE [LARGE SCALE GENOMIC DNA]</scope>
    <source>
        <strain evidence="7">CGMCC 4.7289</strain>
    </source>
</reference>
<dbReference type="EMBL" id="JBHSAY010000027">
    <property type="protein sequence ID" value="MFC4135874.1"/>
    <property type="molecule type" value="Genomic_DNA"/>
</dbReference>
<name>A0ABV8LZI5_9ACTN</name>
<dbReference type="SUPFAM" id="SSF53474">
    <property type="entry name" value="alpha/beta-Hydrolases"/>
    <property type="match status" value="1"/>
</dbReference>
<evidence type="ECO:0000256" key="4">
    <source>
        <dbReference type="SAM" id="MobiDB-lite"/>
    </source>
</evidence>
<evidence type="ECO:0000256" key="5">
    <source>
        <dbReference type="SAM" id="Phobius"/>
    </source>
</evidence>
<proteinExistence type="predicted"/>
<organism evidence="6 7">
    <name type="scientific">Hamadaea flava</name>
    <dbReference type="NCBI Taxonomy" id="1742688"/>
    <lineage>
        <taxon>Bacteria</taxon>
        <taxon>Bacillati</taxon>
        <taxon>Actinomycetota</taxon>
        <taxon>Actinomycetes</taxon>
        <taxon>Micromonosporales</taxon>
        <taxon>Micromonosporaceae</taxon>
        <taxon>Hamadaea</taxon>
    </lineage>
</organism>
<evidence type="ECO:0000256" key="2">
    <source>
        <dbReference type="ARBA" id="ARBA00022963"/>
    </source>
</evidence>
<dbReference type="RefSeq" id="WP_253754212.1">
    <property type="nucleotide sequence ID" value="NZ_JAMZDZ010000001.1"/>
</dbReference>
<keyword evidence="3" id="KW-0443">Lipid metabolism</keyword>
<comment type="caution">
    <text evidence="6">The sequence shown here is derived from an EMBL/GenBank/DDBJ whole genome shotgun (WGS) entry which is preliminary data.</text>
</comment>
<evidence type="ECO:0000256" key="3">
    <source>
        <dbReference type="ARBA" id="ARBA00023098"/>
    </source>
</evidence>
<feature type="region of interest" description="Disordered" evidence="4">
    <location>
        <begin position="42"/>
        <end position="64"/>
    </location>
</feature>
<keyword evidence="5" id="KW-1133">Transmembrane helix</keyword>
<keyword evidence="7" id="KW-1185">Reference proteome</keyword>
<keyword evidence="2" id="KW-0442">Lipid degradation</keyword>
<gene>
    <name evidence="6" type="ORF">ACFOZ4_35160</name>
</gene>
<accession>A0ABV8LZI5</accession>
<keyword evidence="5" id="KW-0812">Transmembrane</keyword>
<keyword evidence="1" id="KW-0378">Hydrolase</keyword>
<sequence>MAVQRRRFSRPLRWSVGILAGIVLVAAGAAVIAQVARQRPRTLPTPTGSYPVGRSTRQWTDPGRLDPLAPQPGQHRVLSVWLWYPAGPVSGPTAAYAPGAWSNLQQQGFLGGPLDAISTSEYDDPPAADGRFPLVVLEPGLGLSAPQFTTVAQDLASHGFVVAGVTPTFSANVTVLDGRVVGRTAKGNPDSESADVLGPLVQIWAADARFAAARVAALPGDDRLAGHVDTSRVAYIGHSLGGASSLQACHDDPDCAGAVDLDGTPYGPVGSAGLDKPFLLLSSQDGCVAGTCAAGTGTDHEPIESAARSLLAASSGPNWRYALAGAQHFNFTDYSVYFFLPPLQHLLGQLGTINGRRALEITDAVVLAFLDHVVRSGPAPDTLEARYSELRSFP</sequence>
<dbReference type="PANTHER" id="PTHR10272">
    <property type="entry name" value="PLATELET-ACTIVATING FACTOR ACETYLHYDROLASE"/>
    <property type="match status" value="1"/>
</dbReference>
<feature type="transmembrane region" description="Helical" evidence="5">
    <location>
        <begin position="12"/>
        <end position="36"/>
    </location>
</feature>
<dbReference type="Proteomes" id="UP001595816">
    <property type="component" value="Unassembled WGS sequence"/>
</dbReference>